<evidence type="ECO:0000313" key="1">
    <source>
        <dbReference type="EMBL" id="PLT44883.1"/>
    </source>
</evidence>
<keyword evidence="2" id="KW-1185">Reference proteome</keyword>
<dbReference type="AlphaFoldDB" id="A0A2N5N3G6"/>
<name>A0A2N5N3G6_9BACL</name>
<comment type="caution">
    <text evidence="1">The sequence shown here is derived from an EMBL/GenBank/DDBJ whole genome shotgun (WGS) entry which is preliminary data.</text>
</comment>
<reference evidence="1 2" key="1">
    <citation type="submission" date="2017-05" db="EMBL/GenBank/DDBJ databases">
        <title>Functional genome analysis of Paenibacillus pasadenensis strain R16: insights on endophytic life style and antifungal activity.</title>
        <authorList>
            <person name="Passera A."/>
            <person name="Marcolungo L."/>
            <person name="Casati P."/>
            <person name="Brasca M."/>
            <person name="Quaglino F."/>
            <person name="Delledonne M."/>
        </authorList>
    </citation>
    <scope>NUCLEOTIDE SEQUENCE [LARGE SCALE GENOMIC DNA]</scope>
    <source>
        <strain evidence="1 2">R16</strain>
    </source>
</reference>
<dbReference type="EMBL" id="NFEZ01000004">
    <property type="protein sequence ID" value="PLT44883.1"/>
    <property type="molecule type" value="Genomic_DNA"/>
</dbReference>
<sequence length="40" mass="4630">MSFFAEGKQEYRRHAANCPHRGHPPRLFYGIQASHRYGGV</sequence>
<dbReference type="Proteomes" id="UP000234789">
    <property type="component" value="Unassembled WGS sequence"/>
</dbReference>
<protein>
    <submittedName>
        <fullName evidence="1">Uncharacterized protein</fullName>
    </submittedName>
</protein>
<organism evidence="1 2">
    <name type="scientific">Paenibacillus pasadenensis</name>
    <dbReference type="NCBI Taxonomy" id="217090"/>
    <lineage>
        <taxon>Bacteria</taxon>
        <taxon>Bacillati</taxon>
        <taxon>Bacillota</taxon>
        <taxon>Bacilli</taxon>
        <taxon>Bacillales</taxon>
        <taxon>Paenibacillaceae</taxon>
        <taxon>Paenibacillus</taxon>
    </lineage>
</organism>
<accession>A0A2N5N3G6</accession>
<evidence type="ECO:0000313" key="2">
    <source>
        <dbReference type="Proteomes" id="UP000234789"/>
    </source>
</evidence>
<proteinExistence type="predicted"/>
<gene>
    <name evidence="1" type="ORF">B8V81_3314</name>
</gene>